<dbReference type="EMBL" id="JAWDGP010007268">
    <property type="protein sequence ID" value="KAK3726962.1"/>
    <property type="molecule type" value="Genomic_DNA"/>
</dbReference>
<dbReference type="Proteomes" id="UP001283361">
    <property type="component" value="Unassembled WGS sequence"/>
</dbReference>
<comment type="caution">
    <text evidence="1">The sequence shown here is derived from an EMBL/GenBank/DDBJ whole genome shotgun (WGS) entry which is preliminary data.</text>
</comment>
<keyword evidence="2" id="KW-1185">Reference proteome</keyword>
<name>A0AAE0XZJ3_9GAST</name>
<evidence type="ECO:0000313" key="1">
    <source>
        <dbReference type="EMBL" id="KAK3726962.1"/>
    </source>
</evidence>
<proteinExistence type="predicted"/>
<sequence>MKSILLRCLKSQNACPFYEEGESANLTCSTRTQRFNKYGPRIEIGGEFQEMSYCDSNGICHNNNPTWYTASYAYNPITTRRNVTLHVKEMNRNMTKFRCYVNGTPLFAAECQANIYVRPSTPVCSDPEFVDGGAAASITCTSERVYPEAVCSALIITRNSSSVQEEDDLVSSNLTSSNKYPDDYQLTCQGRMQLEGIPENTFWIVLLFYPFIAGVQLKIPSGPASVQPLKLRATALYNPGNNNGTLLYDPEAGELKIRIGVFSSPPPRRFSLSMRHGKTANFASVSSQHYSVKYIKSTLDSMTGTIELSVATSEVMEGRQISFFSFTANNGIIGKTDFEYLFTARDDHFDYCFYYREGTSQALRCSTRTQKFNKYGPRIEINGIYEEMSYCDSDGNCHNNDPSRFLITSEIRVSGTSTIVNKGTLPPIIMTQSPPEKM</sequence>
<dbReference type="AlphaFoldDB" id="A0AAE0XZJ3"/>
<gene>
    <name evidence="1" type="ORF">RRG08_004055</name>
</gene>
<protein>
    <submittedName>
        <fullName evidence="1">Uncharacterized protein</fullName>
    </submittedName>
</protein>
<evidence type="ECO:0000313" key="2">
    <source>
        <dbReference type="Proteomes" id="UP001283361"/>
    </source>
</evidence>
<reference evidence="1" key="1">
    <citation type="journal article" date="2023" name="G3 (Bethesda)">
        <title>A reference genome for the long-term kleptoplast-retaining sea slug Elysia crispata morphotype clarki.</title>
        <authorList>
            <person name="Eastman K.E."/>
            <person name="Pendleton A.L."/>
            <person name="Shaikh M.A."/>
            <person name="Suttiyut T."/>
            <person name="Ogas R."/>
            <person name="Tomko P."/>
            <person name="Gavelis G."/>
            <person name="Widhalm J.R."/>
            <person name="Wisecaver J.H."/>
        </authorList>
    </citation>
    <scope>NUCLEOTIDE SEQUENCE</scope>
    <source>
        <strain evidence="1">ECLA1</strain>
    </source>
</reference>
<organism evidence="1 2">
    <name type="scientific">Elysia crispata</name>
    <name type="common">lettuce slug</name>
    <dbReference type="NCBI Taxonomy" id="231223"/>
    <lineage>
        <taxon>Eukaryota</taxon>
        <taxon>Metazoa</taxon>
        <taxon>Spiralia</taxon>
        <taxon>Lophotrochozoa</taxon>
        <taxon>Mollusca</taxon>
        <taxon>Gastropoda</taxon>
        <taxon>Heterobranchia</taxon>
        <taxon>Euthyneura</taxon>
        <taxon>Panpulmonata</taxon>
        <taxon>Sacoglossa</taxon>
        <taxon>Placobranchoidea</taxon>
        <taxon>Plakobranchidae</taxon>
        <taxon>Elysia</taxon>
    </lineage>
</organism>
<accession>A0AAE0XZJ3</accession>